<protein>
    <submittedName>
        <fullName evidence="1">Uncharacterized protein MANES_05G146900</fullName>
    </submittedName>
</protein>
<dbReference type="EMBL" id="GGEC01035971">
    <property type="protein sequence ID" value="MBX16455.1"/>
    <property type="molecule type" value="Transcribed_RNA"/>
</dbReference>
<accession>A0A2P2LEQ3</accession>
<proteinExistence type="predicted"/>
<dbReference type="AlphaFoldDB" id="A0A2P2LEQ3"/>
<reference evidence="1" key="1">
    <citation type="submission" date="2018-02" db="EMBL/GenBank/DDBJ databases">
        <title>Rhizophora mucronata_Transcriptome.</title>
        <authorList>
            <person name="Meera S.P."/>
            <person name="Sreeshan A."/>
            <person name="Augustine A."/>
        </authorList>
    </citation>
    <scope>NUCLEOTIDE SEQUENCE</scope>
    <source>
        <tissue evidence="1">Leaf</tissue>
    </source>
</reference>
<organism evidence="1">
    <name type="scientific">Rhizophora mucronata</name>
    <name type="common">Asiatic mangrove</name>
    <dbReference type="NCBI Taxonomy" id="61149"/>
    <lineage>
        <taxon>Eukaryota</taxon>
        <taxon>Viridiplantae</taxon>
        <taxon>Streptophyta</taxon>
        <taxon>Embryophyta</taxon>
        <taxon>Tracheophyta</taxon>
        <taxon>Spermatophyta</taxon>
        <taxon>Magnoliopsida</taxon>
        <taxon>eudicotyledons</taxon>
        <taxon>Gunneridae</taxon>
        <taxon>Pentapetalae</taxon>
        <taxon>rosids</taxon>
        <taxon>fabids</taxon>
        <taxon>Malpighiales</taxon>
        <taxon>Rhizophoraceae</taxon>
        <taxon>Rhizophora</taxon>
    </lineage>
</organism>
<evidence type="ECO:0000313" key="1">
    <source>
        <dbReference type="EMBL" id="MBX16455.1"/>
    </source>
</evidence>
<name>A0A2P2LEQ3_RHIMU</name>
<sequence>MKLHLKPVSEGVALDGGDILPSTFHPTMGEV</sequence>